<proteinExistence type="predicted"/>
<reference evidence="3" key="2">
    <citation type="submission" date="2013-10" db="EMBL/GenBank/DDBJ databases">
        <authorList>
            <person name="Aslett M."/>
        </authorList>
    </citation>
    <scope>NUCLEOTIDE SEQUENCE [LARGE SCALE GENOMIC DNA]</scope>
    <source>
        <strain evidence="3">Weybridge</strain>
    </source>
</reference>
<dbReference type="AlphaFoldDB" id="U6MEW5"/>
<gene>
    <name evidence="3" type="ORF">EMWEY_00028600</name>
</gene>
<keyword evidence="2" id="KW-0732">Signal</keyword>
<evidence type="ECO:0000256" key="1">
    <source>
        <dbReference type="SAM" id="MobiDB-lite"/>
    </source>
</evidence>
<dbReference type="GeneID" id="25336846"/>
<accession>U6MEW5</accession>
<feature type="compositionally biased region" description="Low complexity" evidence="1">
    <location>
        <begin position="262"/>
        <end position="293"/>
    </location>
</feature>
<sequence>MPVAANGAPVASTLSTSILLFFSSLLVAAAASAGASVVDSSTTAATAAAPPLVTADQLQQDAGEDAEEPACTTGLRDAINAAITHIQAEHYIPSELMQRYRKVPYVPLLLCPLLPASSEATYWPSLSSLHPSDLLLKVLDRNTLRVASYGVPPQQQHPEGPLRAFRGYDWGEEADYSKDPPRGYFPDYLRHLAAIISLHYGRPVSVQWIFYVNGAACLHAVLKGEADMTDIYFLQSVPDDDSLKAVNSTLSSPPLPSPPPSSSSSPVADSPAAPAGAPAPAGEGDSSSSSAAGAGAGAGTGTGTRNKYNKIIHSRIEAANNGLLGFVGVYCIVPVI</sequence>
<organism evidence="3 4">
    <name type="scientific">Eimeria maxima</name>
    <name type="common">Coccidian parasite</name>
    <dbReference type="NCBI Taxonomy" id="5804"/>
    <lineage>
        <taxon>Eukaryota</taxon>
        <taxon>Sar</taxon>
        <taxon>Alveolata</taxon>
        <taxon>Apicomplexa</taxon>
        <taxon>Conoidasida</taxon>
        <taxon>Coccidia</taxon>
        <taxon>Eucoccidiorida</taxon>
        <taxon>Eimeriorina</taxon>
        <taxon>Eimeriidae</taxon>
        <taxon>Eimeria</taxon>
    </lineage>
</organism>
<evidence type="ECO:0000256" key="2">
    <source>
        <dbReference type="SAM" id="SignalP"/>
    </source>
</evidence>
<protein>
    <submittedName>
        <fullName evidence="3">Uncharacterized protein</fullName>
    </submittedName>
</protein>
<evidence type="ECO:0000313" key="4">
    <source>
        <dbReference type="Proteomes" id="UP000030763"/>
    </source>
</evidence>
<keyword evidence="4" id="KW-1185">Reference proteome</keyword>
<feature type="region of interest" description="Disordered" evidence="1">
    <location>
        <begin position="244"/>
        <end position="301"/>
    </location>
</feature>
<feature type="signal peptide" evidence="2">
    <location>
        <begin position="1"/>
        <end position="35"/>
    </location>
</feature>
<dbReference type="VEuPathDB" id="ToxoDB:EMWEY_00028600"/>
<feature type="chain" id="PRO_5004674922" evidence="2">
    <location>
        <begin position="36"/>
        <end position="336"/>
    </location>
</feature>
<dbReference type="Proteomes" id="UP000030763">
    <property type="component" value="Unassembled WGS sequence"/>
</dbReference>
<dbReference type="OrthoDB" id="347283at2759"/>
<name>U6MEW5_EIMMA</name>
<reference evidence="3" key="1">
    <citation type="submission" date="2013-10" db="EMBL/GenBank/DDBJ databases">
        <title>Genomic analysis of the causative agents of coccidiosis in chickens.</title>
        <authorList>
            <person name="Reid A.J."/>
            <person name="Blake D."/>
            <person name="Billington K."/>
            <person name="Browne H."/>
            <person name="Dunn M."/>
            <person name="Hung S."/>
            <person name="Kawahara F."/>
            <person name="Miranda-Saavedra D."/>
            <person name="Mourier T."/>
            <person name="Nagra H."/>
            <person name="Otto T.D."/>
            <person name="Rawlings N."/>
            <person name="Sanchez A."/>
            <person name="Sanders M."/>
            <person name="Subramaniam C."/>
            <person name="Tay Y."/>
            <person name="Dear P."/>
            <person name="Doerig C."/>
            <person name="Gruber A."/>
            <person name="Parkinson J."/>
            <person name="Shirley M."/>
            <person name="Wan K.L."/>
            <person name="Berriman M."/>
            <person name="Tomley F."/>
            <person name="Pain A."/>
        </authorList>
    </citation>
    <scope>NUCLEOTIDE SEQUENCE [LARGE SCALE GENOMIC DNA]</scope>
    <source>
        <strain evidence="3">Weybridge</strain>
    </source>
</reference>
<evidence type="ECO:0000313" key="3">
    <source>
        <dbReference type="EMBL" id="CDJ60210.1"/>
    </source>
</evidence>
<dbReference type="RefSeq" id="XP_013336860.1">
    <property type="nucleotide sequence ID" value="XM_013481406.1"/>
</dbReference>
<dbReference type="EMBL" id="HG721541">
    <property type="protein sequence ID" value="CDJ60210.1"/>
    <property type="molecule type" value="Genomic_DNA"/>
</dbReference>